<feature type="transmembrane region" description="Helical" evidence="2">
    <location>
        <begin position="254"/>
        <end position="274"/>
    </location>
</feature>
<evidence type="ECO:0000313" key="4">
    <source>
        <dbReference type="Proteomes" id="UP000612282"/>
    </source>
</evidence>
<evidence type="ECO:0000256" key="1">
    <source>
        <dbReference type="SAM" id="MobiDB-lite"/>
    </source>
</evidence>
<dbReference type="Proteomes" id="UP000612282">
    <property type="component" value="Unassembled WGS sequence"/>
</dbReference>
<evidence type="ECO:0000256" key="2">
    <source>
        <dbReference type="SAM" id="Phobius"/>
    </source>
</evidence>
<dbReference type="EMBL" id="BOMG01000077">
    <property type="protein sequence ID" value="GID57888.1"/>
    <property type="molecule type" value="Genomic_DNA"/>
</dbReference>
<feature type="transmembrane region" description="Helical" evidence="2">
    <location>
        <begin position="219"/>
        <end position="242"/>
    </location>
</feature>
<keyword evidence="2" id="KW-1133">Transmembrane helix</keyword>
<keyword evidence="4" id="KW-1185">Reference proteome</keyword>
<sequence length="396" mass="40400">MLPDFALGDLTGSDDQPSKVIDDAYDLVDGTVMTSDCPYAAPVRFLSKILWPLQVLTFLLIIGGLIAYAPLARGYAGDHVYVVDNKQTITVTSSPGEQLNFGVKMPNAVSGLWASPTGLDLTIGKEKFQLMAPKPQTWGDSITTSRRNISDDETATGRYVVPDVTAETVLDGKISGTVIHPVGGLGTFRDENTIVEVPIKLTVKPGDNGWTTGKKLTTLVNGILVAAGVLAFFAVLSIVKNAVRYGGAAWKEAFGALFGVLVMTGFFVGALFLGEALATPDVSDVDVLGALPVTPVQFIACLGGAAFLVMFALTMSPDGPPANQPTPTPPTAPPTGPAAPQTGPGAPATPPAGPATPPTGPGYPATPPAGPATPPTGSSAPATPHAGPGAPPASGV</sequence>
<proteinExistence type="predicted"/>
<feature type="transmembrane region" description="Helical" evidence="2">
    <location>
        <begin position="49"/>
        <end position="71"/>
    </location>
</feature>
<organism evidence="3 4">
    <name type="scientific">Actinoplanes couchii</name>
    <dbReference type="NCBI Taxonomy" id="403638"/>
    <lineage>
        <taxon>Bacteria</taxon>
        <taxon>Bacillati</taxon>
        <taxon>Actinomycetota</taxon>
        <taxon>Actinomycetes</taxon>
        <taxon>Micromonosporales</taxon>
        <taxon>Micromonosporaceae</taxon>
        <taxon>Actinoplanes</taxon>
    </lineage>
</organism>
<gene>
    <name evidence="3" type="ORF">Aco03nite_062920</name>
</gene>
<feature type="region of interest" description="Disordered" evidence="1">
    <location>
        <begin position="319"/>
        <end position="396"/>
    </location>
</feature>
<feature type="compositionally biased region" description="Pro residues" evidence="1">
    <location>
        <begin position="319"/>
        <end position="337"/>
    </location>
</feature>
<name>A0ABQ3XHC2_9ACTN</name>
<feature type="transmembrane region" description="Helical" evidence="2">
    <location>
        <begin position="294"/>
        <end position="313"/>
    </location>
</feature>
<feature type="compositionally biased region" description="Pro residues" evidence="1">
    <location>
        <begin position="347"/>
        <end position="374"/>
    </location>
</feature>
<comment type="caution">
    <text evidence="3">The sequence shown here is derived from an EMBL/GenBank/DDBJ whole genome shotgun (WGS) entry which is preliminary data.</text>
</comment>
<protein>
    <submittedName>
        <fullName evidence="3">Uncharacterized protein</fullName>
    </submittedName>
</protein>
<reference evidence="3 4" key="1">
    <citation type="submission" date="2021-01" db="EMBL/GenBank/DDBJ databases">
        <title>Whole genome shotgun sequence of Actinoplanes couchii NBRC 106145.</title>
        <authorList>
            <person name="Komaki H."/>
            <person name="Tamura T."/>
        </authorList>
    </citation>
    <scope>NUCLEOTIDE SEQUENCE [LARGE SCALE GENOMIC DNA]</scope>
    <source>
        <strain evidence="3 4">NBRC 106145</strain>
    </source>
</reference>
<evidence type="ECO:0000313" key="3">
    <source>
        <dbReference type="EMBL" id="GID57888.1"/>
    </source>
</evidence>
<keyword evidence="2" id="KW-0812">Transmembrane</keyword>
<accession>A0ABQ3XHC2</accession>
<keyword evidence="2" id="KW-0472">Membrane</keyword>
<feature type="compositionally biased region" description="Low complexity" evidence="1">
    <location>
        <begin position="375"/>
        <end position="396"/>
    </location>
</feature>